<dbReference type="EMBL" id="LAVV01008456">
    <property type="protein sequence ID" value="KNZ52757.1"/>
    <property type="molecule type" value="Genomic_DNA"/>
</dbReference>
<dbReference type="VEuPathDB" id="FungiDB:VP01_3459g1"/>
<reference evidence="1 2" key="1">
    <citation type="submission" date="2015-08" db="EMBL/GenBank/DDBJ databases">
        <title>Next Generation Sequencing and Analysis of the Genome of Puccinia sorghi L Schw, the Causal Agent of Maize Common Rust.</title>
        <authorList>
            <person name="Rochi L."/>
            <person name="Burguener G."/>
            <person name="Darino M."/>
            <person name="Turjanski A."/>
            <person name="Kreff E."/>
            <person name="Dieguez M.J."/>
            <person name="Sacco F."/>
        </authorList>
    </citation>
    <scope>NUCLEOTIDE SEQUENCE [LARGE SCALE GENOMIC DNA]</scope>
    <source>
        <strain evidence="1 2">RO10H11247</strain>
    </source>
</reference>
<protein>
    <submittedName>
        <fullName evidence="1">Uncharacterized protein</fullName>
    </submittedName>
</protein>
<dbReference type="Proteomes" id="UP000037035">
    <property type="component" value="Unassembled WGS sequence"/>
</dbReference>
<evidence type="ECO:0000313" key="2">
    <source>
        <dbReference type="Proteomes" id="UP000037035"/>
    </source>
</evidence>
<comment type="caution">
    <text evidence="1">The sequence shown here is derived from an EMBL/GenBank/DDBJ whole genome shotgun (WGS) entry which is preliminary data.</text>
</comment>
<dbReference type="AlphaFoldDB" id="A0A0L6UWY8"/>
<name>A0A0L6UWY8_9BASI</name>
<gene>
    <name evidence="1" type="ORF">VP01_3459g1</name>
</gene>
<evidence type="ECO:0000313" key="1">
    <source>
        <dbReference type="EMBL" id="KNZ52757.1"/>
    </source>
</evidence>
<sequence>MESLLVLACHGAPLRLFLSYMIQHDFGTHFMYQLIICKKYGKTFQGKIKQYSRLSKTILYFYLLSGCYYLSVKQIRYFLFFHSFWEKNPLCLVFATFEKTLYFHLLRFTQSGKNYQTMRINWAVSALQVILLKKKVPFKQGNHIQERILTHPQFLHQGCNHFFHITFIETSFIIGIKNSFESVSFEDGLREYLEELVSGLKKRNFIEAIQYENLLFGIEEAHSKKIKITLDKEIFKNHWVGKFTIINDNITELIHKRMKYLIGNIPMHRDLISCNYLLILQQFWLSSDTPQSPLTIHYILGHLLFLIHLEYKLSEGKKYLVSIAQREKQRRFNLIKYGKLGQRTQAHHLSSMPIEAAILLARITRGKFLAPGFSVQHVHIKKHEHEHMLIYPPINGESMRISTSTKTEPHV</sequence>
<keyword evidence="2" id="KW-1185">Reference proteome</keyword>
<accession>A0A0L6UWY8</accession>
<proteinExistence type="predicted"/>
<organism evidence="1 2">
    <name type="scientific">Puccinia sorghi</name>
    <dbReference type="NCBI Taxonomy" id="27349"/>
    <lineage>
        <taxon>Eukaryota</taxon>
        <taxon>Fungi</taxon>
        <taxon>Dikarya</taxon>
        <taxon>Basidiomycota</taxon>
        <taxon>Pucciniomycotina</taxon>
        <taxon>Pucciniomycetes</taxon>
        <taxon>Pucciniales</taxon>
        <taxon>Pucciniaceae</taxon>
        <taxon>Puccinia</taxon>
    </lineage>
</organism>